<organism evidence="2 3">
    <name type="scientific">Mytilus galloprovincialis</name>
    <name type="common">Mediterranean mussel</name>
    <dbReference type="NCBI Taxonomy" id="29158"/>
    <lineage>
        <taxon>Eukaryota</taxon>
        <taxon>Metazoa</taxon>
        <taxon>Spiralia</taxon>
        <taxon>Lophotrochozoa</taxon>
        <taxon>Mollusca</taxon>
        <taxon>Bivalvia</taxon>
        <taxon>Autobranchia</taxon>
        <taxon>Pteriomorphia</taxon>
        <taxon>Mytilida</taxon>
        <taxon>Mytiloidea</taxon>
        <taxon>Mytilidae</taxon>
        <taxon>Mytilinae</taxon>
        <taxon>Mytilus</taxon>
    </lineage>
</organism>
<sequence>MHCSRILVILILVSISDAWFFRRNKSFSHDMNKKSLTKLYNSKVTKVESVSRPLNGFLGKIGIKHTGVVATTKNGGKFLVHKGPGYGKSSSTVVVNAKHMSNKWSKAGEKHTSGKTISDIMKDGHVNRKYGFLFNRKVCWQSSKNIMDKAGRRKMRPCRKTVHSYQRYQDYNLVKHSNA</sequence>
<dbReference type="EMBL" id="UYJE01004978">
    <property type="protein sequence ID" value="VDI32955.1"/>
    <property type="molecule type" value="Genomic_DNA"/>
</dbReference>
<keyword evidence="3" id="KW-1185">Reference proteome</keyword>
<protein>
    <submittedName>
        <fullName evidence="2">Uncharacterized protein</fullName>
    </submittedName>
</protein>
<evidence type="ECO:0000313" key="3">
    <source>
        <dbReference type="Proteomes" id="UP000596742"/>
    </source>
</evidence>
<accession>A0A8B6EE42</accession>
<reference evidence="2" key="1">
    <citation type="submission" date="2018-11" db="EMBL/GenBank/DDBJ databases">
        <authorList>
            <person name="Alioto T."/>
            <person name="Alioto T."/>
        </authorList>
    </citation>
    <scope>NUCLEOTIDE SEQUENCE</scope>
</reference>
<name>A0A8B6EE42_MYTGA</name>
<evidence type="ECO:0000256" key="1">
    <source>
        <dbReference type="SAM" id="SignalP"/>
    </source>
</evidence>
<keyword evidence="1" id="KW-0732">Signal</keyword>
<proteinExistence type="predicted"/>
<gene>
    <name evidence="2" type="ORF">MGAL_10B011096</name>
</gene>
<dbReference type="Proteomes" id="UP000596742">
    <property type="component" value="Unassembled WGS sequence"/>
</dbReference>
<evidence type="ECO:0000313" key="2">
    <source>
        <dbReference type="EMBL" id="VDI32955.1"/>
    </source>
</evidence>
<feature type="chain" id="PRO_5032562499" evidence="1">
    <location>
        <begin position="19"/>
        <end position="179"/>
    </location>
</feature>
<dbReference type="OrthoDB" id="2428896at2759"/>
<dbReference type="AlphaFoldDB" id="A0A8B6EE42"/>
<feature type="signal peptide" evidence="1">
    <location>
        <begin position="1"/>
        <end position="18"/>
    </location>
</feature>
<comment type="caution">
    <text evidence="2">The sequence shown here is derived from an EMBL/GenBank/DDBJ whole genome shotgun (WGS) entry which is preliminary data.</text>
</comment>